<dbReference type="PANTHER" id="PTHR43335">
    <property type="entry name" value="ABC TRANSPORTER, ATP-BINDING PROTEIN"/>
    <property type="match status" value="1"/>
</dbReference>
<comment type="caution">
    <text evidence="6">The sequence shown here is derived from an EMBL/GenBank/DDBJ whole genome shotgun (WGS) entry which is preliminary data.</text>
</comment>
<dbReference type="InterPro" id="IPR003439">
    <property type="entry name" value="ABC_transporter-like_ATP-bd"/>
</dbReference>
<accession>A0A4R8A5R7</accession>
<dbReference type="GO" id="GO:0005524">
    <property type="term" value="F:ATP binding"/>
    <property type="evidence" value="ECO:0007669"/>
    <property type="project" value="UniProtKB-KW"/>
</dbReference>
<dbReference type="PANTHER" id="PTHR43335:SF8">
    <property type="entry name" value="ABC TRANSPORTER, ATP-BINDING PROTEIN"/>
    <property type="match status" value="1"/>
</dbReference>
<evidence type="ECO:0000256" key="2">
    <source>
        <dbReference type="ARBA" id="ARBA00022448"/>
    </source>
</evidence>
<keyword evidence="3" id="KW-0547">Nucleotide-binding</keyword>
<evidence type="ECO:0000259" key="5">
    <source>
        <dbReference type="PROSITE" id="PS50893"/>
    </source>
</evidence>
<keyword evidence="2" id="KW-0813">Transport</keyword>
<dbReference type="Gene3D" id="3.40.50.300">
    <property type="entry name" value="P-loop containing nucleotide triphosphate hydrolases"/>
    <property type="match status" value="1"/>
</dbReference>
<evidence type="ECO:0000256" key="4">
    <source>
        <dbReference type="ARBA" id="ARBA00022840"/>
    </source>
</evidence>
<feature type="domain" description="ABC transporter" evidence="5">
    <location>
        <begin position="45"/>
        <end position="270"/>
    </location>
</feature>
<dbReference type="SMART" id="SM00382">
    <property type="entry name" value="AAA"/>
    <property type="match status" value="1"/>
</dbReference>
<protein>
    <submittedName>
        <fullName evidence="6">ABC-2 type transport system ATP-binding protein</fullName>
    </submittedName>
</protein>
<dbReference type="CDD" id="cd03268">
    <property type="entry name" value="ABC_BcrA_bacitracin_resist"/>
    <property type="match status" value="1"/>
</dbReference>
<dbReference type="SUPFAM" id="SSF52540">
    <property type="entry name" value="P-loop containing nucleoside triphosphate hydrolases"/>
    <property type="match status" value="1"/>
</dbReference>
<dbReference type="PROSITE" id="PS50893">
    <property type="entry name" value="ABC_TRANSPORTER_2"/>
    <property type="match status" value="1"/>
</dbReference>
<dbReference type="Pfam" id="PF00005">
    <property type="entry name" value="ABC_tran"/>
    <property type="match status" value="1"/>
</dbReference>
<gene>
    <name evidence="6" type="ORF">EDD63_10220</name>
</gene>
<keyword evidence="7" id="KW-1185">Reference proteome</keyword>
<evidence type="ECO:0000256" key="3">
    <source>
        <dbReference type="ARBA" id="ARBA00022741"/>
    </source>
</evidence>
<proteinExistence type="inferred from homology"/>
<evidence type="ECO:0000256" key="1">
    <source>
        <dbReference type="ARBA" id="ARBA00005417"/>
    </source>
</evidence>
<evidence type="ECO:0000313" key="6">
    <source>
        <dbReference type="EMBL" id="TDW25999.1"/>
    </source>
</evidence>
<keyword evidence="4 6" id="KW-0067">ATP-binding</keyword>
<organism evidence="6 7">
    <name type="scientific">Breznakia blatticola</name>
    <dbReference type="NCBI Taxonomy" id="1754012"/>
    <lineage>
        <taxon>Bacteria</taxon>
        <taxon>Bacillati</taxon>
        <taxon>Bacillota</taxon>
        <taxon>Erysipelotrichia</taxon>
        <taxon>Erysipelotrichales</taxon>
        <taxon>Erysipelotrichaceae</taxon>
        <taxon>Breznakia</taxon>
    </lineage>
</organism>
<evidence type="ECO:0000313" key="7">
    <source>
        <dbReference type="Proteomes" id="UP000294743"/>
    </source>
</evidence>
<comment type="similarity">
    <text evidence="1">Belongs to the ABC transporter superfamily.</text>
</comment>
<dbReference type="InterPro" id="IPR017871">
    <property type="entry name" value="ABC_transporter-like_CS"/>
</dbReference>
<sequence>MTTDSDEISGFSMFFKKAIDIKLRELYYCISNLIQLGEFMSDYIVRTKSLTKTYGRRNVVDHINMHVKRGEIYGFIGRNGAGKTTTLKMIANLVSPTSGEMELFGSTDLKQARKKIGVLIENPGLYPAMNAYDNIKMKCLMLGIENSDKKIKELLELVGLQNAANKKAKNFSLGMKQRLGVAMTLVNDPELILLDEPINGLDPQGIVELRDLFLKLQQRGITIIVSSHILEELSKIANRFGVIASGKLIREVTTEELHTLSHTAIVIEVDKEVEAKKVLMDFGIEDFRQDKQTFFVFDKDANPGKINTALVQAGIEVSSIRTQDEDIETMFINMMGGANYV</sequence>
<dbReference type="InterPro" id="IPR027417">
    <property type="entry name" value="P-loop_NTPase"/>
</dbReference>
<dbReference type="EMBL" id="SODD01000002">
    <property type="protein sequence ID" value="TDW25999.1"/>
    <property type="molecule type" value="Genomic_DNA"/>
</dbReference>
<reference evidence="6 7" key="1">
    <citation type="submission" date="2019-03" db="EMBL/GenBank/DDBJ databases">
        <title>Genomic Encyclopedia of Type Strains, Phase IV (KMG-IV): sequencing the most valuable type-strain genomes for metagenomic binning, comparative biology and taxonomic classification.</title>
        <authorList>
            <person name="Goeker M."/>
        </authorList>
    </citation>
    <scope>NUCLEOTIDE SEQUENCE [LARGE SCALE GENOMIC DNA]</scope>
    <source>
        <strain evidence="6 7">DSM 28867</strain>
    </source>
</reference>
<dbReference type="PROSITE" id="PS00211">
    <property type="entry name" value="ABC_TRANSPORTER_1"/>
    <property type="match status" value="1"/>
</dbReference>
<name>A0A4R8A5R7_9FIRM</name>
<dbReference type="InterPro" id="IPR003593">
    <property type="entry name" value="AAA+_ATPase"/>
</dbReference>
<dbReference type="GO" id="GO:0016887">
    <property type="term" value="F:ATP hydrolysis activity"/>
    <property type="evidence" value="ECO:0007669"/>
    <property type="project" value="InterPro"/>
</dbReference>
<dbReference type="AlphaFoldDB" id="A0A4R8A5R7"/>
<dbReference type="Proteomes" id="UP000294743">
    <property type="component" value="Unassembled WGS sequence"/>
</dbReference>